<dbReference type="GO" id="GO:0003700">
    <property type="term" value="F:DNA-binding transcription factor activity"/>
    <property type="evidence" value="ECO:0007669"/>
    <property type="project" value="InterPro"/>
</dbReference>
<proteinExistence type="predicted"/>
<dbReference type="InterPro" id="IPR050204">
    <property type="entry name" value="AraC_XylS_family_regulators"/>
</dbReference>
<evidence type="ECO:0000256" key="2">
    <source>
        <dbReference type="ARBA" id="ARBA00023125"/>
    </source>
</evidence>
<organism evidence="5 6">
    <name type="scientific">Rhizorhabdus dicambivorans</name>
    <dbReference type="NCBI Taxonomy" id="1850238"/>
    <lineage>
        <taxon>Bacteria</taxon>
        <taxon>Pseudomonadati</taxon>
        <taxon>Pseudomonadota</taxon>
        <taxon>Alphaproteobacteria</taxon>
        <taxon>Sphingomonadales</taxon>
        <taxon>Sphingomonadaceae</taxon>
        <taxon>Rhizorhabdus</taxon>
    </lineage>
</organism>
<dbReference type="GO" id="GO:0043565">
    <property type="term" value="F:sequence-specific DNA binding"/>
    <property type="evidence" value="ECO:0007669"/>
    <property type="project" value="InterPro"/>
</dbReference>
<dbReference type="AlphaFoldDB" id="A0A2A4FVZ0"/>
<dbReference type="PANTHER" id="PTHR46796:SF7">
    <property type="entry name" value="ARAC FAMILY TRANSCRIPTIONAL REGULATOR"/>
    <property type="match status" value="1"/>
</dbReference>
<protein>
    <submittedName>
        <fullName evidence="5">AraC family transcriptional regulator</fullName>
    </submittedName>
</protein>
<dbReference type="SUPFAM" id="SSF46689">
    <property type="entry name" value="Homeodomain-like"/>
    <property type="match status" value="2"/>
</dbReference>
<name>A0A2A4FVZ0_9SPHN</name>
<feature type="domain" description="HTH araC/xylS-type" evidence="4">
    <location>
        <begin position="212"/>
        <end position="310"/>
    </location>
</feature>
<dbReference type="Pfam" id="PF12833">
    <property type="entry name" value="HTH_18"/>
    <property type="match status" value="1"/>
</dbReference>
<dbReference type="EMBL" id="NWUF01000011">
    <property type="protein sequence ID" value="PCE41842.1"/>
    <property type="molecule type" value="Genomic_DNA"/>
</dbReference>
<reference evidence="5 6" key="1">
    <citation type="submission" date="2017-09" db="EMBL/GenBank/DDBJ databases">
        <title>The Catabolism of 3,6-Dichlorosalicylic acid is Initiated by the Cytochrome P450 Monooxygenase DsmABC in Rhizorhabdus dicambivorans Ndbn-20.</title>
        <authorList>
            <person name="Na L."/>
        </authorList>
    </citation>
    <scope>NUCLEOTIDE SEQUENCE [LARGE SCALE GENOMIC DNA]</scope>
    <source>
        <strain evidence="5 6">Ndbn-20m</strain>
    </source>
</reference>
<dbReference type="Gene3D" id="1.10.10.60">
    <property type="entry name" value="Homeodomain-like"/>
    <property type="match status" value="2"/>
</dbReference>
<evidence type="ECO:0000313" key="5">
    <source>
        <dbReference type="EMBL" id="PCE41842.1"/>
    </source>
</evidence>
<sequence>MDVLSEIFSSIRIDGSALAEMRCGGDWGVDMGAGDGIIFHYITEGECWLLGGTTPTRLSAGDLVVAMHWPAHALASSPESPLQTALDLVTENHSEFWTGGTLDRPNILTAGTDTPDVRLLCSLFTLKGRGASILIDRLPALMHLSAKDQSLAPPLRMALDFIHYESQTTRPGYVAVASRLVDLLFIQVLRAVIEQPTIQIGLLAGLADPNVSRALAAIHSSPSSNWTVATLAREACLSRTTFAERFRQMVGLTPIQYVGRWRMTIAEDLLSQSNQTIEQIRTQLGYGSSFVFARAFRAHSGQSPREYRRKAQTETPET</sequence>
<evidence type="ECO:0000313" key="6">
    <source>
        <dbReference type="Proteomes" id="UP000218934"/>
    </source>
</evidence>
<dbReference type="InterPro" id="IPR018060">
    <property type="entry name" value="HTH_AraC"/>
</dbReference>
<evidence type="ECO:0000256" key="1">
    <source>
        <dbReference type="ARBA" id="ARBA00023015"/>
    </source>
</evidence>
<keyword evidence="2" id="KW-0238">DNA-binding</keyword>
<comment type="caution">
    <text evidence="5">The sequence shown here is derived from an EMBL/GenBank/DDBJ whole genome shotgun (WGS) entry which is preliminary data.</text>
</comment>
<dbReference type="InterPro" id="IPR032783">
    <property type="entry name" value="AraC_lig"/>
</dbReference>
<dbReference type="OrthoDB" id="9802263at2"/>
<dbReference type="PROSITE" id="PS01124">
    <property type="entry name" value="HTH_ARAC_FAMILY_2"/>
    <property type="match status" value="1"/>
</dbReference>
<dbReference type="PANTHER" id="PTHR46796">
    <property type="entry name" value="HTH-TYPE TRANSCRIPTIONAL ACTIVATOR RHAS-RELATED"/>
    <property type="match status" value="1"/>
</dbReference>
<evidence type="ECO:0000256" key="3">
    <source>
        <dbReference type="ARBA" id="ARBA00023163"/>
    </source>
</evidence>
<dbReference type="SMART" id="SM00342">
    <property type="entry name" value="HTH_ARAC"/>
    <property type="match status" value="1"/>
</dbReference>
<gene>
    <name evidence="5" type="ORF">COO09_12455</name>
</gene>
<evidence type="ECO:0000259" key="4">
    <source>
        <dbReference type="PROSITE" id="PS01124"/>
    </source>
</evidence>
<keyword evidence="3" id="KW-0804">Transcription</keyword>
<keyword evidence="6" id="KW-1185">Reference proteome</keyword>
<dbReference type="Proteomes" id="UP000218934">
    <property type="component" value="Unassembled WGS sequence"/>
</dbReference>
<dbReference type="InterPro" id="IPR009057">
    <property type="entry name" value="Homeodomain-like_sf"/>
</dbReference>
<dbReference type="Pfam" id="PF12852">
    <property type="entry name" value="Cupin_6"/>
    <property type="match status" value="1"/>
</dbReference>
<accession>A0A2A4FVZ0</accession>
<dbReference type="KEGG" id="rdi:CMV14_14700"/>
<keyword evidence="1" id="KW-0805">Transcription regulation</keyword>